<keyword evidence="3" id="KW-1185">Reference proteome</keyword>
<accession>A0AAV7T9S1</accession>
<comment type="caution">
    <text evidence="2">The sequence shown here is derived from an EMBL/GenBank/DDBJ whole genome shotgun (WGS) entry which is preliminary data.</text>
</comment>
<feature type="region of interest" description="Disordered" evidence="1">
    <location>
        <begin position="110"/>
        <end position="151"/>
    </location>
</feature>
<evidence type="ECO:0000256" key="1">
    <source>
        <dbReference type="SAM" id="MobiDB-lite"/>
    </source>
</evidence>
<proteinExistence type="predicted"/>
<evidence type="ECO:0000313" key="2">
    <source>
        <dbReference type="EMBL" id="KAJ1172607.1"/>
    </source>
</evidence>
<dbReference type="EMBL" id="JANPWB010000007">
    <property type="protein sequence ID" value="KAJ1172607.1"/>
    <property type="molecule type" value="Genomic_DNA"/>
</dbReference>
<name>A0AAV7T9S1_PLEWA</name>
<gene>
    <name evidence="2" type="ORF">NDU88_004451</name>
</gene>
<dbReference type="Proteomes" id="UP001066276">
    <property type="component" value="Chromosome 4_1"/>
</dbReference>
<feature type="region of interest" description="Disordered" evidence="1">
    <location>
        <begin position="39"/>
        <end position="74"/>
    </location>
</feature>
<evidence type="ECO:0000313" key="3">
    <source>
        <dbReference type="Proteomes" id="UP001066276"/>
    </source>
</evidence>
<feature type="compositionally biased region" description="Pro residues" evidence="1">
    <location>
        <begin position="120"/>
        <end position="130"/>
    </location>
</feature>
<reference evidence="2" key="1">
    <citation type="journal article" date="2022" name="bioRxiv">
        <title>Sequencing and chromosome-scale assembly of the giantPleurodeles waltlgenome.</title>
        <authorList>
            <person name="Brown T."/>
            <person name="Elewa A."/>
            <person name="Iarovenko S."/>
            <person name="Subramanian E."/>
            <person name="Araus A.J."/>
            <person name="Petzold A."/>
            <person name="Susuki M."/>
            <person name="Suzuki K.-i.T."/>
            <person name="Hayashi T."/>
            <person name="Toyoda A."/>
            <person name="Oliveira C."/>
            <person name="Osipova E."/>
            <person name="Leigh N.D."/>
            <person name="Simon A."/>
            <person name="Yun M.H."/>
        </authorList>
    </citation>
    <scope>NUCLEOTIDE SEQUENCE</scope>
    <source>
        <strain evidence="2">20211129_DDA</strain>
        <tissue evidence="2">Liver</tissue>
    </source>
</reference>
<protein>
    <submittedName>
        <fullName evidence="2">Uncharacterized protein</fullName>
    </submittedName>
</protein>
<organism evidence="2 3">
    <name type="scientific">Pleurodeles waltl</name>
    <name type="common">Iberian ribbed newt</name>
    <dbReference type="NCBI Taxonomy" id="8319"/>
    <lineage>
        <taxon>Eukaryota</taxon>
        <taxon>Metazoa</taxon>
        <taxon>Chordata</taxon>
        <taxon>Craniata</taxon>
        <taxon>Vertebrata</taxon>
        <taxon>Euteleostomi</taxon>
        <taxon>Amphibia</taxon>
        <taxon>Batrachia</taxon>
        <taxon>Caudata</taxon>
        <taxon>Salamandroidea</taxon>
        <taxon>Salamandridae</taxon>
        <taxon>Pleurodelinae</taxon>
        <taxon>Pleurodeles</taxon>
    </lineage>
</organism>
<sequence length="212" mass="22291">MSEGPATRYTSLKGCDVDHCGVWRALSCWAAPCPQTLPQEPHDRIRPCHGMSDSSAAGARRLPQKQSTASPGAVFVTQGRARLKGRGQSPVGPAPGGPLVQCCGPYGRPATLSGRGPTAEGPPGPPPPSESSPGSLAPGPAPPLPVCKSSQNLQPCRRSSYVRYAAGTRSVDTHRRGTFTGAWLGQPSLQRHGFSGPRVVLQCAREPRWLCI</sequence>
<dbReference type="AlphaFoldDB" id="A0AAV7T9S1"/>